<comment type="similarity">
    <text evidence="2">Belongs to the PPR family. PCMP-E subfamily.</text>
</comment>
<evidence type="ECO:0008006" key="6">
    <source>
        <dbReference type="Google" id="ProtNLM"/>
    </source>
</evidence>
<feature type="repeat" description="PPR" evidence="3">
    <location>
        <begin position="630"/>
        <end position="664"/>
    </location>
</feature>
<dbReference type="Gene3D" id="1.25.40.10">
    <property type="entry name" value="Tetratricopeptide repeat domain"/>
    <property type="match status" value="5"/>
</dbReference>
<feature type="repeat" description="PPR" evidence="3">
    <location>
        <begin position="427"/>
        <end position="461"/>
    </location>
</feature>
<reference evidence="4 5" key="1">
    <citation type="submission" date="2020-05" db="EMBL/GenBank/DDBJ databases">
        <authorList>
            <person name="Campoy J."/>
            <person name="Schneeberger K."/>
            <person name="Spophaly S."/>
        </authorList>
    </citation>
    <scope>NUCLEOTIDE SEQUENCE [LARGE SCALE GENOMIC DNA]</scope>
    <source>
        <strain evidence="4">PruArmRojPasFocal</strain>
    </source>
</reference>
<dbReference type="InterPro" id="IPR046848">
    <property type="entry name" value="E_motif"/>
</dbReference>
<dbReference type="PANTHER" id="PTHR47926:SF435">
    <property type="entry name" value="PENTACOTRIPEPTIDE-REPEAT REGION OF PRORP DOMAIN-CONTAINING PROTEIN"/>
    <property type="match status" value="1"/>
</dbReference>
<dbReference type="GO" id="GO:0003723">
    <property type="term" value="F:RNA binding"/>
    <property type="evidence" value="ECO:0007669"/>
    <property type="project" value="InterPro"/>
</dbReference>
<dbReference type="FunFam" id="1.25.40.10:FF:000343">
    <property type="entry name" value="Pentatricopeptide repeat-containing protein At3g58590"/>
    <property type="match status" value="1"/>
</dbReference>
<keyword evidence="1" id="KW-0677">Repeat</keyword>
<evidence type="ECO:0000256" key="1">
    <source>
        <dbReference type="ARBA" id="ARBA00022737"/>
    </source>
</evidence>
<dbReference type="InterPro" id="IPR011990">
    <property type="entry name" value="TPR-like_helical_dom_sf"/>
</dbReference>
<dbReference type="PROSITE" id="PS51375">
    <property type="entry name" value="PPR"/>
    <property type="match status" value="7"/>
</dbReference>
<accession>A0A6J5TDN0</accession>
<dbReference type="AlphaFoldDB" id="A0A6J5TDN0"/>
<dbReference type="NCBIfam" id="TIGR00756">
    <property type="entry name" value="PPR"/>
    <property type="match status" value="3"/>
</dbReference>
<dbReference type="Pfam" id="PF01535">
    <property type="entry name" value="PPR"/>
    <property type="match status" value="8"/>
</dbReference>
<dbReference type="InterPro" id="IPR002885">
    <property type="entry name" value="PPR_rpt"/>
</dbReference>
<feature type="repeat" description="PPR" evidence="3">
    <location>
        <begin position="528"/>
        <end position="562"/>
    </location>
</feature>
<dbReference type="GO" id="GO:0009451">
    <property type="term" value="P:RNA modification"/>
    <property type="evidence" value="ECO:0007669"/>
    <property type="project" value="InterPro"/>
</dbReference>
<dbReference type="EMBL" id="CAEKDK010000001">
    <property type="protein sequence ID" value="CAB4262046.1"/>
    <property type="molecule type" value="Genomic_DNA"/>
</dbReference>
<organism evidence="4 5">
    <name type="scientific">Prunus armeniaca</name>
    <name type="common">Apricot</name>
    <name type="synonym">Armeniaca vulgaris</name>
    <dbReference type="NCBI Taxonomy" id="36596"/>
    <lineage>
        <taxon>Eukaryota</taxon>
        <taxon>Viridiplantae</taxon>
        <taxon>Streptophyta</taxon>
        <taxon>Embryophyta</taxon>
        <taxon>Tracheophyta</taxon>
        <taxon>Spermatophyta</taxon>
        <taxon>Magnoliopsida</taxon>
        <taxon>eudicotyledons</taxon>
        <taxon>Gunneridae</taxon>
        <taxon>Pentapetalae</taxon>
        <taxon>rosids</taxon>
        <taxon>fabids</taxon>
        <taxon>Rosales</taxon>
        <taxon>Rosaceae</taxon>
        <taxon>Amygdaloideae</taxon>
        <taxon>Amygdaleae</taxon>
        <taxon>Prunus</taxon>
    </lineage>
</organism>
<dbReference type="InterPro" id="IPR046960">
    <property type="entry name" value="PPR_At4g14850-like_plant"/>
</dbReference>
<name>A0A6J5TDN0_PRUAR</name>
<dbReference type="Proteomes" id="UP000507222">
    <property type="component" value="Unassembled WGS sequence"/>
</dbReference>
<evidence type="ECO:0000313" key="4">
    <source>
        <dbReference type="EMBL" id="CAB4262046.1"/>
    </source>
</evidence>
<feature type="repeat" description="PPR" evidence="3">
    <location>
        <begin position="121"/>
        <end position="155"/>
    </location>
</feature>
<feature type="repeat" description="PPR" evidence="3">
    <location>
        <begin position="90"/>
        <end position="120"/>
    </location>
</feature>
<dbReference type="Pfam" id="PF20431">
    <property type="entry name" value="E_motif"/>
    <property type="match status" value="1"/>
</dbReference>
<feature type="repeat" description="PPR" evidence="3">
    <location>
        <begin position="768"/>
        <end position="802"/>
    </location>
</feature>
<dbReference type="FunFam" id="1.25.40.10:FF:000196">
    <property type="entry name" value="Pentatricopeptide repeat-containing protein At4g14850"/>
    <property type="match status" value="1"/>
</dbReference>
<evidence type="ECO:0000256" key="3">
    <source>
        <dbReference type="PROSITE-ProRule" id="PRU00708"/>
    </source>
</evidence>
<dbReference type="PANTHER" id="PTHR47926">
    <property type="entry name" value="PENTATRICOPEPTIDE REPEAT-CONTAINING PROTEIN"/>
    <property type="match status" value="1"/>
</dbReference>
<evidence type="ECO:0000313" key="5">
    <source>
        <dbReference type="Proteomes" id="UP000507222"/>
    </source>
</evidence>
<proteinExistence type="inferred from homology"/>
<gene>
    <name evidence="4" type="ORF">CURHAP_LOCUS1074</name>
</gene>
<feature type="repeat" description="PPR" evidence="3">
    <location>
        <begin position="225"/>
        <end position="259"/>
    </location>
</feature>
<dbReference type="Pfam" id="PF13041">
    <property type="entry name" value="PPR_2"/>
    <property type="match status" value="2"/>
</dbReference>
<sequence>MRSLGGVGLTLTSRLRGFILSTTKPRAFHAISKDQLQLYTSKSCSSCSNLLVGKDPTSIVAALSLSETSKSCFLGTQIHSHIIKLGFTDDIFLLNNLIKMYSKCGLVGDGFRVFDKMPDRNLVTWTLMISAAVQDGQFEWGLEIYLGLIRSGLRPNEFTIGSVLKGCAECASTKAYEFGMSVHCFALKVGIEQNCYVGGSILNMYAKLEDIESAKGVFASMSSLDTAGWNTMIGGYAQCGYGLEALKVVSLMVWRGISMDQFTFVNTLKGCSVMGNLDFGKQLHGLIIQSEMEFSISVMNALSDMYSRNGKKDTALNVFNRIQAKDVISWNTAFGVFSEDKNTREIAKLVHEFMLENMKPNHVTFSILFRQCGDLLDLNLGLQFYSLALQFGFWNEANVRSSIINMFSRCGAMDMARLFFDSLLDKNLTSWNELISGYNSNHCYTEARKIFCDLWDLGVEASEVTFSSILETCYKDEHQEMIRQIHGAIVKCGFSFHGYVCSFLIKCYVKVGLLDDSFEFFNGFETLDVESWGTMISALVHQGHLFEAIKFLKSLREAGGKPDEFILGSILNSCADNAGYHLTKSVHSVAIKMGFHSQVFVVSAVIDAYAKCGDIGSARMTFSQSFRSGDVVIYNAMIMACAHHGLDKEAMGIFEKMKLAHIKPSQATYASVIAACAHVGQVDLGRLLFESMNSDSKLEPISEDIYGCMVDMLSRSGYLEDARQMIEGMPYAPWPAILRSLLSGCRIHGNIELGEWTAKKLVQLVPENDVPYVLLSKVYSEGGSWEDATKIRREMIERGVLKNTGYSWIEFNLLQELMVRIPDNKSLARVLIPLLGEPTTQGVYLQILMLLCYQPNVTDAINQATVLISFHQMKVKKMALVLRVDWKRRRNGTAHGANTTLYCIGSEEECESSPVREDELPWNPPKGGI</sequence>
<protein>
    <recommendedName>
        <fullName evidence="6">Pentacotripeptide-repeat region of PRORP domain-containing protein</fullName>
    </recommendedName>
</protein>
<evidence type="ECO:0000256" key="2">
    <source>
        <dbReference type="ARBA" id="ARBA00061659"/>
    </source>
</evidence>
<dbReference type="FunFam" id="1.25.40.10:FF:000090">
    <property type="entry name" value="Pentatricopeptide repeat-containing protein, chloroplastic"/>
    <property type="match status" value="1"/>
</dbReference>